<dbReference type="PROSITE" id="PS00409">
    <property type="entry name" value="PROKAR_NTER_METHYL"/>
    <property type="match status" value="1"/>
</dbReference>
<evidence type="ECO:0000256" key="1">
    <source>
        <dbReference type="SAM" id="Phobius"/>
    </source>
</evidence>
<comment type="caution">
    <text evidence="2">The sequence shown here is derived from an EMBL/GenBank/DDBJ whole genome shotgun (WGS) entry which is preliminary data.</text>
</comment>
<dbReference type="GO" id="GO:0043683">
    <property type="term" value="P:type IV pilus assembly"/>
    <property type="evidence" value="ECO:0007669"/>
    <property type="project" value="InterPro"/>
</dbReference>
<feature type="transmembrane region" description="Helical" evidence="1">
    <location>
        <begin position="12"/>
        <end position="34"/>
    </location>
</feature>
<dbReference type="AlphaFoldDB" id="A0A7Y2JZ44"/>
<name>A0A7Y2JZ44_9BURK</name>
<keyword evidence="1" id="KW-0472">Membrane</keyword>
<protein>
    <submittedName>
        <fullName evidence="2">Type IV pilin protein</fullName>
    </submittedName>
</protein>
<organism evidence="2 3">
    <name type="scientific">Telluria aromaticivorans</name>
    <dbReference type="NCBI Taxonomy" id="2725995"/>
    <lineage>
        <taxon>Bacteria</taxon>
        <taxon>Pseudomonadati</taxon>
        <taxon>Pseudomonadota</taxon>
        <taxon>Betaproteobacteria</taxon>
        <taxon>Burkholderiales</taxon>
        <taxon>Oxalobacteraceae</taxon>
        <taxon>Telluria group</taxon>
        <taxon>Telluria</taxon>
    </lineage>
</organism>
<dbReference type="SUPFAM" id="SSF54523">
    <property type="entry name" value="Pili subunits"/>
    <property type="match status" value="1"/>
</dbReference>
<dbReference type="EMBL" id="JABAIV010000003">
    <property type="protein sequence ID" value="NNG23672.1"/>
    <property type="molecule type" value="Genomic_DNA"/>
</dbReference>
<dbReference type="PANTHER" id="PTHR30093">
    <property type="entry name" value="GENERAL SECRETION PATHWAY PROTEIN G"/>
    <property type="match status" value="1"/>
</dbReference>
<dbReference type="Proteomes" id="UP000533905">
    <property type="component" value="Unassembled WGS sequence"/>
</dbReference>
<dbReference type="Pfam" id="PF16732">
    <property type="entry name" value="ComP_DUS"/>
    <property type="match status" value="1"/>
</dbReference>
<evidence type="ECO:0000313" key="3">
    <source>
        <dbReference type="Proteomes" id="UP000533905"/>
    </source>
</evidence>
<keyword evidence="1" id="KW-1133">Transmembrane helix</keyword>
<dbReference type="InterPro" id="IPR012902">
    <property type="entry name" value="N_methyl_site"/>
</dbReference>
<gene>
    <name evidence="2" type="ORF">HGB41_11775</name>
</gene>
<proteinExistence type="predicted"/>
<keyword evidence="3" id="KW-1185">Reference proteome</keyword>
<reference evidence="2 3" key="1">
    <citation type="submission" date="2020-04" db="EMBL/GenBank/DDBJ databases">
        <title>Massilia sp. nov., a cold adapted bacteria isolated from Arctic soil.</title>
        <authorList>
            <person name="Son J."/>
            <person name="Ka J.-O."/>
        </authorList>
    </citation>
    <scope>NUCLEOTIDE SEQUENCE [LARGE SCALE GENOMIC DNA]</scope>
    <source>
        <strain evidence="2 3">ML15P13</strain>
    </source>
</reference>
<accession>A0A7Y2JZ44</accession>
<dbReference type="InterPro" id="IPR031982">
    <property type="entry name" value="PilE-like"/>
</dbReference>
<evidence type="ECO:0000313" key="2">
    <source>
        <dbReference type="EMBL" id="NNG23672.1"/>
    </source>
</evidence>
<dbReference type="NCBIfam" id="TIGR02532">
    <property type="entry name" value="IV_pilin_GFxxxE"/>
    <property type="match status" value="1"/>
</dbReference>
<dbReference type="InterPro" id="IPR045584">
    <property type="entry name" value="Pilin-like"/>
</dbReference>
<dbReference type="Gene3D" id="3.30.700.10">
    <property type="entry name" value="Glycoprotein, Type 4 Pilin"/>
    <property type="match status" value="1"/>
</dbReference>
<dbReference type="PANTHER" id="PTHR30093:SF47">
    <property type="entry name" value="TYPE IV PILUS NON-CORE MINOR PILIN PILE"/>
    <property type="match status" value="1"/>
</dbReference>
<keyword evidence="1" id="KW-0812">Transmembrane</keyword>
<sequence length="153" mass="16637">MLPRGTRRRGFTLVELMVVLAIVAILGAIGYPGYAAHVVKARRVEAQLALVDAMQRQEQYRAQHHTYVAFSSGSEDPDSQQFRWWLGSQPETSAYEVDGYACEGQDIGQCIELRAQPGTANVDAGFDDPDCGVLTFDSTGAQGASGNAPRCWP</sequence>
<dbReference type="Pfam" id="PF07963">
    <property type="entry name" value="N_methyl"/>
    <property type="match status" value="1"/>
</dbReference>